<evidence type="ECO:0000256" key="2">
    <source>
        <dbReference type="SAM" id="MobiDB-lite"/>
    </source>
</evidence>
<evidence type="ECO:0000259" key="3">
    <source>
        <dbReference type="PROSITE" id="PS50158"/>
    </source>
</evidence>
<dbReference type="GO" id="GO:0003690">
    <property type="term" value="F:double-stranded DNA binding"/>
    <property type="evidence" value="ECO:0007669"/>
    <property type="project" value="InterPro"/>
</dbReference>
<dbReference type="GO" id="GO:0003723">
    <property type="term" value="F:RNA binding"/>
    <property type="evidence" value="ECO:0007669"/>
    <property type="project" value="InterPro"/>
</dbReference>
<sequence length="233" mass="24785">LKEGVSLESLPHQLRICGGNVLVVVPGRAPICLRCHRAGHIRRDCRVPRCNLCQAFGHEASSCVKTYARVTGNNTAVASDDTECMDVFEAERAATATTPTDQKTQGGPAENSGICEEAKPRPSPGASKESKDKAAPEVVEEVAAEKVTDAPDVPAATAVPGNDDGKDRVDEDVGTKVHDEVKVKGDGGGKPEEGEGGVDGRLKDAETGAARRRHEGVSSKIADRELRRLEREW</sequence>
<organism evidence="4">
    <name type="scientific">Ixodes ricinus</name>
    <name type="common">Common tick</name>
    <name type="synonym">Acarus ricinus</name>
    <dbReference type="NCBI Taxonomy" id="34613"/>
    <lineage>
        <taxon>Eukaryota</taxon>
        <taxon>Metazoa</taxon>
        <taxon>Ecdysozoa</taxon>
        <taxon>Arthropoda</taxon>
        <taxon>Chelicerata</taxon>
        <taxon>Arachnida</taxon>
        <taxon>Acari</taxon>
        <taxon>Parasitiformes</taxon>
        <taxon>Ixodida</taxon>
        <taxon>Ixodoidea</taxon>
        <taxon>Ixodidae</taxon>
        <taxon>Ixodinae</taxon>
        <taxon>Ixodes</taxon>
    </lineage>
</organism>
<dbReference type="InterPro" id="IPR001878">
    <property type="entry name" value="Znf_CCHC"/>
</dbReference>
<keyword evidence="1" id="KW-0862">Zinc</keyword>
<dbReference type="PANTHER" id="PTHR22639">
    <property type="entry name" value="GAG-RELATED PROTEIN"/>
    <property type="match status" value="1"/>
</dbReference>
<protein>
    <recommendedName>
        <fullName evidence="3">CCHC-type domain-containing protein</fullName>
    </recommendedName>
</protein>
<evidence type="ECO:0000313" key="4">
    <source>
        <dbReference type="EMBL" id="JAP74142.1"/>
    </source>
</evidence>
<feature type="non-terminal residue" evidence="4">
    <location>
        <position position="233"/>
    </location>
</feature>
<keyword evidence="1" id="KW-0479">Metal-binding</keyword>
<dbReference type="InterPro" id="IPR042509">
    <property type="entry name" value="ZCCHC3"/>
</dbReference>
<dbReference type="GO" id="GO:0002218">
    <property type="term" value="P:activation of innate immune response"/>
    <property type="evidence" value="ECO:0007669"/>
    <property type="project" value="InterPro"/>
</dbReference>
<dbReference type="EMBL" id="GEFM01001654">
    <property type="protein sequence ID" value="JAP74142.1"/>
    <property type="molecule type" value="mRNA"/>
</dbReference>
<dbReference type="AlphaFoldDB" id="A0A131Y6L5"/>
<feature type="compositionally biased region" description="Low complexity" evidence="2">
    <location>
        <begin position="150"/>
        <end position="160"/>
    </location>
</feature>
<dbReference type="SMART" id="SM00343">
    <property type="entry name" value="ZnF_C2HC"/>
    <property type="match status" value="2"/>
</dbReference>
<feature type="domain" description="CCHC-type" evidence="3">
    <location>
        <begin position="32"/>
        <end position="46"/>
    </location>
</feature>
<proteinExistence type="evidence at transcript level"/>
<name>A0A131Y6L5_IXORI</name>
<dbReference type="PROSITE" id="PS50158">
    <property type="entry name" value="ZF_CCHC"/>
    <property type="match status" value="1"/>
</dbReference>
<dbReference type="GO" id="GO:0008270">
    <property type="term" value="F:zinc ion binding"/>
    <property type="evidence" value="ECO:0007669"/>
    <property type="project" value="UniProtKB-KW"/>
</dbReference>
<evidence type="ECO:0000256" key="1">
    <source>
        <dbReference type="PROSITE-ProRule" id="PRU00047"/>
    </source>
</evidence>
<dbReference type="InterPro" id="IPR036875">
    <property type="entry name" value="Znf_CCHC_sf"/>
</dbReference>
<feature type="compositionally biased region" description="Basic and acidic residues" evidence="2">
    <location>
        <begin position="215"/>
        <end position="233"/>
    </location>
</feature>
<feature type="region of interest" description="Disordered" evidence="2">
    <location>
        <begin position="93"/>
        <end position="233"/>
    </location>
</feature>
<feature type="non-terminal residue" evidence="4">
    <location>
        <position position="1"/>
    </location>
</feature>
<keyword evidence="1" id="KW-0863">Zinc-finger</keyword>
<accession>A0A131Y6L5</accession>
<reference evidence="4" key="1">
    <citation type="submission" date="2016-02" db="EMBL/GenBank/DDBJ databases">
        <title>RNAseq analyses of the midgut from blood- or serum-fed Ixodes ricinus ticks.</title>
        <authorList>
            <person name="Perner J."/>
            <person name="Provaznik J."/>
            <person name="Schrenkova J."/>
            <person name="Urbanova V."/>
            <person name="Ribeiro J.M."/>
            <person name="Kopacek P."/>
        </authorList>
    </citation>
    <scope>NUCLEOTIDE SEQUENCE</scope>
    <source>
        <tissue evidence="4">Gut</tissue>
    </source>
</reference>
<dbReference type="PANTHER" id="PTHR22639:SF3">
    <property type="entry name" value="ZINC FINGER CCHC DOMAIN-CONTAINING PROTEIN 3"/>
    <property type="match status" value="1"/>
</dbReference>
<dbReference type="Gene3D" id="4.10.60.10">
    <property type="entry name" value="Zinc finger, CCHC-type"/>
    <property type="match status" value="1"/>
</dbReference>
<dbReference type="SUPFAM" id="SSF57756">
    <property type="entry name" value="Retrovirus zinc finger-like domains"/>
    <property type="match status" value="1"/>
</dbReference>
<feature type="compositionally biased region" description="Basic and acidic residues" evidence="2">
    <location>
        <begin position="163"/>
        <end position="206"/>
    </location>
</feature>